<feature type="coiled-coil region" evidence="1">
    <location>
        <begin position="185"/>
        <end position="284"/>
    </location>
</feature>
<feature type="coiled-coil region" evidence="1">
    <location>
        <begin position="102"/>
        <end position="149"/>
    </location>
</feature>
<feature type="coiled-coil region" evidence="1">
    <location>
        <begin position="777"/>
        <end position="878"/>
    </location>
</feature>
<organism evidence="3">
    <name type="scientific">Aureoumbra lagunensis</name>
    <dbReference type="NCBI Taxonomy" id="44058"/>
    <lineage>
        <taxon>Eukaryota</taxon>
        <taxon>Sar</taxon>
        <taxon>Stramenopiles</taxon>
        <taxon>Ochrophyta</taxon>
        <taxon>Pelagophyceae</taxon>
        <taxon>Pelagomonadales</taxon>
        <taxon>Aureoumbra</taxon>
    </lineage>
</organism>
<name>A0A7S3NLU8_9STRA</name>
<feature type="coiled-coil region" evidence="1">
    <location>
        <begin position="309"/>
        <end position="393"/>
    </location>
</feature>
<feature type="compositionally biased region" description="Basic and acidic residues" evidence="2">
    <location>
        <begin position="1213"/>
        <end position="1224"/>
    </location>
</feature>
<keyword evidence="1" id="KW-0175">Coiled coil</keyword>
<feature type="coiled-coil region" evidence="1">
    <location>
        <begin position="434"/>
        <end position="529"/>
    </location>
</feature>
<feature type="coiled-coil region" evidence="1">
    <location>
        <begin position="1468"/>
        <end position="1581"/>
    </location>
</feature>
<feature type="coiled-coil region" evidence="1">
    <location>
        <begin position="994"/>
        <end position="1049"/>
    </location>
</feature>
<feature type="coiled-coil region" evidence="1">
    <location>
        <begin position="23"/>
        <end position="50"/>
    </location>
</feature>
<gene>
    <name evidence="3" type="ORF">ALAG00032_LOCUS6883</name>
</gene>
<evidence type="ECO:0000256" key="1">
    <source>
        <dbReference type="SAM" id="Coils"/>
    </source>
</evidence>
<feature type="coiled-coil region" evidence="1">
    <location>
        <begin position="556"/>
        <end position="601"/>
    </location>
</feature>
<sequence>MTSQYATPPEELFGPPPSDSSKFEELLARAEEAEAKNEALMIKVEQLKEAQSLRSEELLARAKGAEAERGTLVSELERRDAENERDLFGPIPDSSTKTLELLARTEAAISEKNAAIAELEEIKAKSFASNELLARIEAAESANAALIAKFDRRNNTPGTFEAPPQDLFGPPPDSSMPSHEVLLRAETAEAKNVALLEEIQELKATLQSTSDQLLARAENAESEKASLTAELEERNATRAFGAPPQDLFGPPADLRTLEELTIRAERAESERATLLQEIEKLKIATQQTSVHELFGTPPQDLFVSDPSDTNELKAQLEIAESQKAALLAEIEELKLSAQNSSYSSKSMSTAEKECSQEILAKAVARAENAESDAAALTAELEQLKATLGDAEARADAFVASIESKAAEKEEQMTLAMRDMEERAGAFEALRETAISHLDAEIRALKKDLGVEKEEKRALEKEAAVAREENENRIISLQRELSRLQAKLEQSQLAGEAHVAELGQQMEDARADSNRQIAELTKQLDSSREESIHVEELRASMEAELRKEFESTQTEYSHRLSDMIESHKKEIEQLRSNDEKELADRDLRIAELLEMIEELKEDHIRDSEIKINAALTEAETNTELAIEARLDEIRQDHARELEVINTAHAQELASLREAHAQDMSRAAAGYETRLATRIASVTAELELRHTAAMEELAASRDEELEETMAQLQGQIADARNRALNEVHDDFESRLTESVQKARAEAVASTKLHQVHELVIQASETARRDTLLEIEAINNQALEKIKATHETEIAALREHNFIELAQAKAELMTAQEDREAVERRVSAIDLNCVKAEERAAAAERLINELRHRLEVSASSAEVATDEVRRAGKRVREAENRICELETRLNQADITCREWKEKYKNVLTANSETVNLRVPEKFRQMRLQGLKAKEIATMMVREGVATTQHVAEELLEEAMSSNGRANAIQNELSSALDIERARAQKFESETYTMRTELEKERNRAKALETELEIVREEIQTETERADLMEDDAEDIRSKLEKEREEVARLNQEIVLRDAAAQAANEALRATMSEETTVITSAAQADARTQAEYELDTKRMKELEERLIAITHDRDLALSDAADAAIELVETRRRLDLVERRVAEVDLHTVQAQEMASFAEERLEITARELQVRTDDHESLSAIVADLETKLKSTEIARAKWEERALRMEEAFVDHAGDDLWDDTHNDEGPESTSPPAEPPIYFPDTPEPENNDVATDIHSSEWRERCVAAEYRANRLDTELKEARDSFAALQTAVEHAHANAESEHDLRSNTERMWEDHMRAAAQADAENRQLREAAEERAREAEVRLAQAYSQGYIEAVSSHSIPEKFRQMRRQGLKAKEVANIMVREGVAKTSQEAETLLERAMLSSTTTTKKSKPANMSKGQVAPDLDDDDDDGLGAEMDRLEDDEALRTLRYQLEESELLWEEQRMELEERKRQLVNAEAAAREYQERCASLVASESEAHKVIQELEAQLLQLRNASPAADVDEQTRALNEELRTAKIRAAELEIALAAQKSSAESSEQELARLEGALEEEERFAGELRREITPRRAPTTPQRRTGSRVEASAFTDDWQPPVASIEEEHNDLLALLAQQELEKNTLKAYVLDKIGDSALAQIKQEAEHRCVELYGMYVDYEYAGDDNHQAFLDNGDTSALPSLPLNPTAVAS</sequence>
<evidence type="ECO:0000256" key="2">
    <source>
        <dbReference type="SAM" id="MobiDB-lite"/>
    </source>
</evidence>
<reference evidence="3" key="1">
    <citation type="submission" date="2021-01" db="EMBL/GenBank/DDBJ databases">
        <authorList>
            <person name="Corre E."/>
            <person name="Pelletier E."/>
            <person name="Niang G."/>
            <person name="Scheremetjew M."/>
            <person name="Finn R."/>
            <person name="Kale V."/>
            <person name="Holt S."/>
            <person name="Cochrane G."/>
            <person name="Meng A."/>
            <person name="Brown T."/>
            <person name="Cohen L."/>
        </authorList>
    </citation>
    <scope>NUCLEOTIDE SEQUENCE</scope>
    <source>
        <strain evidence="3">CCMP1510</strain>
    </source>
</reference>
<accession>A0A7S3NLU8</accession>
<proteinExistence type="predicted"/>
<feature type="region of interest" description="Disordered" evidence="2">
    <location>
        <begin position="1"/>
        <end position="22"/>
    </location>
</feature>
<feature type="region of interest" description="Disordered" evidence="2">
    <location>
        <begin position="1213"/>
        <end position="1254"/>
    </location>
</feature>
<dbReference type="EMBL" id="HBIJ01009869">
    <property type="protein sequence ID" value="CAE0366139.1"/>
    <property type="molecule type" value="Transcribed_RNA"/>
</dbReference>
<protein>
    <submittedName>
        <fullName evidence="3">Uncharacterized protein</fullName>
    </submittedName>
</protein>
<feature type="coiled-coil region" evidence="1">
    <location>
        <begin position="1180"/>
        <end position="1207"/>
    </location>
</feature>
<evidence type="ECO:0000313" key="3">
    <source>
        <dbReference type="EMBL" id="CAE0366139.1"/>
    </source>
</evidence>
<feature type="region of interest" description="Disordered" evidence="2">
    <location>
        <begin position="1405"/>
        <end position="1436"/>
    </location>
</feature>
<feature type="compositionally biased region" description="Acidic residues" evidence="2">
    <location>
        <begin position="1425"/>
        <end position="1436"/>
    </location>
</feature>
<feature type="coiled-coil region" evidence="1">
    <location>
        <begin position="1315"/>
        <end position="1350"/>
    </location>
</feature>